<dbReference type="Pfam" id="PF04168">
    <property type="entry name" value="Alpha-E"/>
    <property type="match status" value="1"/>
</dbReference>
<proteinExistence type="predicted"/>
<name>A0A3L7JH22_9HYPH</name>
<keyword evidence="3" id="KW-1185">Reference proteome</keyword>
<dbReference type="Proteomes" id="UP000281094">
    <property type="component" value="Unassembled WGS sequence"/>
</dbReference>
<protein>
    <submittedName>
        <fullName evidence="2">Alpha-E domain-containing protein</fullName>
    </submittedName>
</protein>
<organism evidence="2 3">
    <name type="scientific">Notoacmeibacter ruber</name>
    <dbReference type="NCBI Taxonomy" id="2670375"/>
    <lineage>
        <taxon>Bacteria</taxon>
        <taxon>Pseudomonadati</taxon>
        <taxon>Pseudomonadota</taxon>
        <taxon>Alphaproteobacteria</taxon>
        <taxon>Hyphomicrobiales</taxon>
        <taxon>Notoacmeibacteraceae</taxon>
        <taxon>Notoacmeibacter</taxon>
    </lineage>
</organism>
<sequence>MLLGRTASGLYWLFRYIERAENIARIVDAGSHVALTGDADKSDVWPSVLRSAGVDKTFPGDAEEATESEVADFLLRDRENASSVLSCIEQARFNGRMVRTALTREVWESLNEAWMSMTSLLAKPIDLDDLIERLEDTKRQTAQIRGAFHGTMMRDDRYSFCRLGTYSERLDNTARIMDVKYYVLLPSASWVGSSLDNHQWRSLLRSVSAHRSFSSVYGTDFNSARIAEFLILDRSMPRSLVFCAEGLDRTLGYLAEHYSQSQPCDQAAHNLLSRLRALTMEEIFDIGLHDFLGETIQSNNQLSIQIANDYNFE</sequence>
<dbReference type="InterPro" id="IPR051680">
    <property type="entry name" value="ATP-dep_Glu-Cys_Ligase-2"/>
</dbReference>
<dbReference type="InterPro" id="IPR007296">
    <property type="entry name" value="DUF403"/>
</dbReference>
<dbReference type="PANTHER" id="PTHR34595">
    <property type="entry name" value="BLR5612 PROTEIN"/>
    <property type="match status" value="1"/>
</dbReference>
<evidence type="ECO:0000313" key="2">
    <source>
        <dbReference type="EMBL" id="RLQ87782.1"/>
    </source>
</evidence>
<reference evidence="2 3" key="1">
    <citation type="submission" date="2018-10" db="EMBL/GenBank/DDBJ databases">
        <title>Notoacmeibacter sp. M2BS9Y-3-1, whole genome shotgun sequence.</title>
        <authorList>
            <person name="Tuo L."/>
        </authorList>
    </citation>
    <scope>NUCLEOTIDE SEQUENCE [LARGE SCALE GENOMIC DNA]</scope>
    <source>
        <strain evidence="2 3">M2BS9Y-3-1</strain>
    </source>
</reference>
<dbReference type="AlphaFoldDB" id="A0A3L7JH22"/>
<feature type="domain" description="DUF403" evidence="1">
    <location>
        <begin position="2"/>
        <end position="310"/>
    </location>
</feature>
<dbReference type="RefSeq" id="WP_121644746.1">
    <property type="nucleotide sequence ID" value="NZ_RCWN01000001.1"/>
</dbReference>
<comment type="caution">
    <text evidence="2">The sequence shown here is derived from an EMBL/GenBank/DDBJ whole genome shotgun (WGS) entry which is preliminary data.</text>
</comment>
<dbReference type="PANTHER" id="PTHR34595:SF7">
    <property type="entry name" value="SLL1039 PROTEIN"/>
    <property type="match status" value="1"/>
</dbReference>
<evidence type="ECO:0000313" key="3">
    <source>
        <dbReference type="Proteomes" id="UP000281094"/>
    </source>
</evidence>
<gene>
    <name evidence="2" type="ORF">D8780_05750</name>
</gene>
<evidence type="ECO:0000259" key="1">
    <source>
        <dbReference type="Pfam" id="PF04168"/>
    </source>
</evidence>
<dbReference type="EMBL" id="RCWN01000001">
    <property type="protein sequence ID" value="RLQ87782.1"/>
    <property type="molecule type" value="Genomic_DNA"/>
</dbReference>
<accession>A0A3L7JH22</accession>